<evidence type="ECO:0000256" key="7">
    <source>
        <dbReference type="RuleBase" id="RU003345"/>
    </source>
</evidence>
<evidence type="ECO:0000256" key="6">
    <source>
        <dbReference type="PROSITE-ProRule" id="PRU10007"/>
    </source>
</evidence>
<evidence type="ECO:0000256" key="1">
    <source>
        <dbReference type="ARBA" id="ARBA00009986"/>
    </source>
</evidence>
<feature type="domain" description="Aldehyde dehydrogenase" evidence="8">
    <location>
        <begin position="26"/>
        <end position="431"/>
    </location>
</feature>
<name>A0A5C4NQT7_9RHOB</name>
<dbReference type="Gene3D" id="3.40.605.10">
    <property type="entry name" value="Aldehyde Dehydrogenase, Chain A, domain 1"/>
    <property type="match status" value="1"/>
</dbReference>
<dbReference type="PIRSF" id="PIRSF036492">
    <property type="entry name" value="ALDH"/>
    <property type="match status" value="1"/>
</dbReference>
<dbReference type="InterPro" id="IPR029510">
    <property type="entry name" value="Ald_DH_CS_GLU"/>
</dbReference>
<evidence type="ECO:0000313" key="9">
    <source>
        <dbReference type="EMBL" id="TNC74769.1"/>
    </source>
</evidence>
<dbReference type="InterPro" id="IPR016163">
    <property type="entry name" value="Ald_DH_C"/>
</dbReference>
<dbReference type="Gene3D" id="3.40.309.10">
    <property type="entry name" value="Aldehyde Dehydrogenase, Chain A, domain 2"/>
    <property type="match status" value="1"/>
</dbReference>
<dbReference type="GO" id="GO:0004029">
    <property type="term" value="F:aldehyde dehydrogenase (NAD+) activity"/>
    <property type="evidence" value="ECO:0007669"/>
    <property type="project" value="TreeGrafter"/>
</dbReference>
<feature type="active site" evidence="5 6">
    <location>
        <position position="216"/>
    </location>
</feature>
<organism evidence="9 10">
    <name type="scientific">Rubellimicrobium roseum</name>
    <dbReference type="NCBI Taxonomy" id="687525"/>
    <lineage>
        <taxon>Bacteria</taxon>
        <taxon>Pseudomonadati</taxon>
        <taxon>Pseudomonadota</taxon>
        <taxon>Alphaproteobacteria</taxon>
        <taxon>Rhodobacterales</taxon>
        <taxon>Roseobacteraceae</taxon>
        <taxon>Rubellimicrobium</taxon>
    </lineage>
</organism>
<proteinExistence type="inferred from homology"/>
<keyword evidence="10" id="KW-1185">Reference proteome</keyword>
<dbReference type="AlphaFoldDB" id="A0A5C4NQT7"/>
<dbReference type="InterPro" id="IPR016162">
    <property type="entry name" value="Ald_DH_N"/>
</dbReference>
<dbReference type="InterPro" id="IPR012394">
    <property type="entry name" value="Aldehyde_DH_NAD(P)"/>
</dbReference>
<dbReference type="PANTHER" id="PTHR43570:SF20">
    <property type="entry name" value="ALDEHYDE DEHYDROGENASE ALDX-RELATED"/>
    <property type="match status" value="1"/>
</dbReference>
<comment type="similarity">
    <text evidence="1 4 7">Belongs to the aldehyde dehydrogenase family.</text>
</comment>
<gene>
    <name evidence="9" type="ORF">FHG71_01150</name>
</gene>
<protein>
    <recommendedName>
        <fullName evidence="4">Aldehyde dehydrogenase</fullName>
    </recommendedName>
</protein>
<keyword evidence="2 4" id="KW-0560">Oxidoreductase</keyword>
<sequence>MDGGSSDLGAVGLVRAAFDSLVAAAPDLPARRAHLLSLRAAVLQAADDFARAIDADFVGRPRPETMLAEVGLVLSSIDWTLRRLTRWTRPRRVRLPAEYLGASGRVERVPLGRVGIIAPWNYPLQLAFVPLVAALAGGNRVLLKPSEATPRTASLLAQVVERALPPDLARVVEGGPEIARALTELPLDGLFFTGSTATGRKVAEAAARNLIPVTLELGGKSPAIVMPDADLMDAAKAVMAGKLFNAGQTCVAPDYLLVPRDRMGDTLDALRSATQRLYPDPQGPDYAAIARPQDLGRLEGLLEGARGVPLMERMPAPPKFGAWAVVDPDPDSPLLREEIFGPILPIVPYDDLLQAEAFANARPVPLALYVLGRSRAACEGVVARVRSGGALVNDCLLHTAAHSLPFGGAGESGMGSYHGEEGFLAFTRPRSIMVASRWMPARLGRPPYGSSVDRIIRFLLR</sequence>
<dbReference type="GO" id="GO:0006081">
    <property type="term" value="P:aldehyde metabolic process"/>
    <property type="evidence" value="ECO:0007669"/>
    <property type="project" value="InterPro"/>
</dbReference>
<dbReference type="InterPro" id="IPR015590">
    <property type="entry name" value="Aldehyde_DH_dom"/>
</dbReference>
<evidence type="ECO:0000313" key="10">
    <source>
        <dbReference type="Proteomes" id="UP000305709"/>
    </source>
</evidence>
<evidence type="ECO:0000256" key="4">
    <source>
        <dbReference type="PIRNR" id="PIRNR036492"/>
    </source>
</evidence>
<dbReference type="Pfam" id="PF00171">
    <property type="entry name" value="Aldedh"/>
    <property type="match status" value="1"/>
</dbReference>
<evidence type="ECO:0000256" key="3">
    <source>
        <dbReference type="ARBA" id="ARBA00023027"/>
    </source>
</evidence>
<feature type="active site" evidence="5">
    <location>
        <position position="250"/>
    </location>
</feature>
<evidence type="ECO:0000259" key="8">
    <source>
        <dbReference type="Pfam" id="PF00171"/>
    </source>
</evidence>
<dbReference type="PANTHER" id="PTHR43570">
    <property type="entry name" value="ALDEHYDE DEHYDROGENASE"/>
    <property type="match status" value="1"/>
</dbReference>
<accession>A0A5C4NQT7</accession>
<dbReference type="PROSITE" id="PS00687">
    <property type="entry name" value="ALDEHYDE_DEHYDR_GLU"/>
    <property type="match status" value="1"/>
</dbReference>
<dbReference type="SUPFAM" id="SSF53720">
    <property type="entry name" value="ALDH-like"/>
    <property type="match status" value="1"/>
</dbReference>
<dbReference type="Proteomes" id="UP000305709">
    <property type="component" value="Unassembled WGS sequence"/>
</dbReference>
<dbReference type="InterPro" id="IPR016160">
    <property type="entry name" value="Ald_DH_CS_CYS"/>
</dbReference>
<dbReference type="OrthoDB" id="9812625at2"/>
<evidence type="ECO:0000256" key="2">
    <source>
        <dbReference type="ARBA" id="ARBA00023002"/>
    </source>
</evidence>
<comment type="caution">
    <text evidence="9">The sequence shown here is derived from an EMBL/GenBank/DDBJ whole genome shotgun (WGS) entry which is preliminary data.</text>
</comment>
<reference evidence="9 10" key="1">
    <citation type="submission" date="2019-06" db="EMBL/GenBank/DDBJ databases">
        <authorList>
            <person name="Jiang L."/>
        </authorList>
    </citation>
    <scope>NUCLEOTIDE SEQUENCE [LARGE SCALE GENOMIC DNA]</scope>
    <source>
        <strain evidence="9 10">YIM 48858</strain>
    </source>
</reference>
<dbReference type="PROSITE" id="PS00070">
    <property type="entry name" value="ALDEHYDE_DEHYDR_CYS"/>
    <property type="match status" value="1"/>
</dbReference>
<keyword evidence="3" id="KW-0520">NAD</keyword>
<dbReference type="EMBL" id="VDFV01000001">
    <property type="protein sequence ID" value="TNC74769.1"/>
    <property type="molecule type" value="Genomic_DNA"/>
</dbReference>
<dbReference type="InterPro" id="IPR016161">
    <property type="entry name" value="Ald_DH/histidinol_DH"/>
</dbReference>
<dbReference type="GO" id="GO:0005737">
    <property type="term" value="C:cytoplasm"/>
    <property type="evidence" value="ECO:0007669"/>
    <property type="project" value="TreeGrafter"/>
</dbReference>
<evidence type="ECO:0000256" key="5">
    <source>
        <dbReference type="PIRSR" id="PIRSR036492-1"/>
    </source>
</evidence>